<dbReference type="RefSeq" id="WP_110986754.1">
    <property type="nucleotide sequence ID" value="NZ_CAWNWM010000008.1"/>
</dbReference>
<gene>
    <name evidence="1" type="primary">cruP</name>
    <name evidence="1" type="ORF">C1752_03312</name>
</gene>
<organism evidence="1 2">
    <name type="scientific">Acaryochloris thomasi RCC1774</name>
    <dbReference type="NCBI Taxonomy" id="1764569"/>
    <lineage>
        <taxon>Bacteria</taxon>
        <taxon>Bacillati</taxon>
        <taxon>Cyanobacteriota</taxon>
        <taxon>Cyanophyceae</taxon>
        <taxon>Acaryochloridales</taxon>
        <taxon>Acaryochloridaceae</taxon>
        <taxon>Acaryochloris</taxon>
        <taxon>Acaryochloris thomasi</taxon>
    </lineage>
</organism>
<dbReference type="EC" id="5.5.1.19" evidence="1"/>
<dbReference type="Proteomes" id="UP000248857">
    <property type="component" value="Unassembled WGS sequence"/>
</dbReference>
<dbReference type="InterPro" id="IPR036188">
    <property type="entry name" value="FAD/NAD-bd_sf"/>
</dbReference>
<evidence type="ECO:0000313" key="1">
    <source>
        <dbReference type="EMBL" id="PZD72738.1"/>
    </source>
</evidence>
<dbReference type="AlphaFoldDB" id="A0A2W1JGS1"/>
<dbReference type="SUPFAM" id="SSF51905">
    <property type="entry name" value="FAD/NAD(P)-binding domain"/>
    <property type="match status" value="1"/>
</dbReference>
<dbReference type="OrthoDB" id="418423at2"/>
<dbReference type="GO" id="GO:0016853">
    <property type="term" value="F:isomerase activity"/>
    <property type="evidence" value="ECO:0007669"/>
    <property type="project" value="UniProtKB-KW"/>
</dbReference>
<dbReference type="PANTHER" id="PTHR32098:SF5">
    <property type="entry name" value="LYCOPENE BETA_EPSILON CYCLASE PROTEIN"/>
    <property type="match status" value="1"/>
</dbReference>
<protein>
    <submittedName>
        <fullName evidence="1">Lycopene cyclase</fullName>
        <ecNumber evidence="1">5.5.1.19</ecNumber>
    </submittedName>
</protein>
<accession>A0A2W1JGS1</accession>
<proteinExistence type="predicted"/>
<reference evidence="1 2" key="1">
    <citation type="journal article" date="2018" name="Sci. Rep.">
        <title>A novel species of the marine cyanobacterium Acaryochloris with a unique pigment content and lifestyle.</title>
        <authorList>
            <person name="Partensky F."/>
            <person name="Six C."/>
            <person name="Ratin M."/>
            <person name="Garczarek L."/>
            <person name="Vaulot D."/>
            <person name="Probert I."/>
            <person name="Calteau A."/>
            <person name="Gourvil P."/>
            <person name="Marie D."/>
            <person name="Grebert T."/>
            <person name="Bouchier C."/>
            <person name="Le Panse S."/>
            <person name="Gachenot M."/>
            <person name="Rodriguez F."/>
            <person name="Garrido J.L."/>
        </authorList>
    </citation>
    <scope>NUCLEOTIDE SEQUENCE [LARGE SCALE GENOMIC DNA]</scope>
    <source>
        <strain evidence="1 2">RCC1774</strain>
    </source>
</reference>
<dbReference type="PANTHER" id="PTHR32098">
    <property type="entry name" value="LYCOPENE BETA/EPSILON CYCLASE PROTEIN"/>
    <property type="match status" value="1"/>
</dbReference>
<dbReference type="EMBL" id="PQWO01000008">
    <property type="protein sequence ID" value="PZD72738.1"/>
    <property type="molecule type" value="Genomic_DNA"/>
</dbReference>
<name>A0A2W1JGS1_9CYAN</name>
<comment type="caution">
    <text evidence="1">The sequence shown here is derived from an EMBL/GenBank/DDBJ whole genome shotgun (WGS) entry which is preliminary data.</text>
</comment>
<sequence length="521" mass="58314">MSIVNHILGKLPGEYLTALEQADLKWANLRQDSSPTIPQVVVQSQAPLSTIAWDIIICGGTLGIIIGAALAQRGWRVALLERGILRGRDQEWNASRAEVSTLVDLGLLSPEQLEETISTEFNPLRLRFHGGKEIWVRDVLNLGINPVILLEFLKQRFLATGGRLLEQVPFSGVVIHPDGIEVKRQQGQPHLTARLLLDVMGHGSPIAAQARNGQKPDGICLVVGTCAQGMAENLTGDLLVSNSPIQNHSQYFWEAFPARDGRTTYLFTYADLQPQRPSLKQLFADYFQELPSYQEIELSQLQIQRALFGMFPSYRQSPLALPWDRLLALGDSSGNQSPLSFGGFGAMMRHLSRLDAGIHEALTCDCLTQKDLAQLQPYQPNLSSTWLFQKSMRAPINNIGDPNAINHLLSVVFEAMEDLGEPVLKPFLQDVVQFVPLSQALLQVSVRHPQLIPTILAQLGPVALAQWLPHYLSLGLYNELDRLQPLIRRRCKTLSPRKQYRWHRRLDQWAYGAGHDHRSNT</sequence>
<evidence type="ECO:0000313" key="2">
    <source>
        <dbReference type="Proteomes" id="UP000248857"/>
    </source>
</evidence>
<dbReference type="Gene3D" id="3.50.50.60">
    <property type="entry name" value="FAD/NAD(P)-binding domain"/>
    <property type="match status" value="1"/>
</dbReference>
<keyword evidence="2" id="KW-1185">Reference proteome</keyword>
<keyword evidence="1" id="KW-0413">Isomerase</keyword>